<keyword evidence="1" id="KW-0732">Signal</keyword>
<dbReference type="AlphaFoldDB" id="A0ABD3PWD5"/>
<protein>
    <recommendedName>
        <fullName evidence="4">Coenzyme Q-binding protein COQ10 START domain-containing protein</fullName>
    </recommendedName>
</protein>
<feature type="chain" id="PRO_5044808850" description="Coenzyme Q-binding protein COQ10 START domain-containing protein" evidence="1">
    <location>
        <begin position="20"/>
        <end position="293"/>
    </location>
</feature>
<evidence type="ECO:0008006" key="4">
    <source>
        <dbReference type="Google" id="ProtNLM"/>
    </source>
</evidence>
<evidence type="ECO:0000313" key="3">
    <source>
        <dbReference type="Proteomes" id="UP001516023"/>
    </source>
</evidence>
<dbReference type="Proteomes" id="UP001516023">
    <property type="component" value="Unassembled WGS sequence"/>
</dbReference>
<evidence type="ECO:0000313" key="2">
    <source>
        <dbReference type="EMBL" id="KAL3792107.1"/>
    </source>
</evidence>
<sequence>MLVSSDIIISLILLVLTSSGPFAVAFLSTSSNRCISNSNDKACNAIHNRFMHKITTSLFGTIRFKGNAKADLTASVPPRGLHGDESDITNYNRTLTSFLSSSDSDAILLGMKDGSAGGIAQVRKIETQSPASPSVLERSRGNSVTWECRQSKIEWFGMTLVPIFTNVIERSESTTHPSSGSGTVVISIIDAKTEVQNGGRLGGTLASAMKRSVFEGRYIVFWREEHGEHESMRYTLEGDIELSLTINLPPFVPLPPGFNSIGSRIVERTCRDRLRQNLRDVSDAYVDWVHEGV</sequence>
<reference evidence="2 3" key="1">
    <citation type="journal article" date="2020" name="G3 (Bethesda)">
        <title>Improved Reference Genome for Cyclotella cryptica CCMP332, a Model for Cell Wall Morphogenesis, Salinity Adaptation, and Lipid Production in Diatoms (Bacillariophyta).</title>
        <authorList>
            <person name="Roberts W.R."/>
            <person name="Downey K.M."/>
            <person name="Ruck E.C."/>
            <person name="Traller J.C."/>
            <person name="Alverson A.J."/>
        </authorList>
    </citation>
    <scope>NUCLEOTIDE SEQUENCE [LARGE SCALE GENOMIC DNA]</scope>
    <source>
        <strain evidence="2 3">CCMP332</strain>
    </source>
</reference>
<accession>A0ABD3PWD5</accession>
<comment type="caution">
    <text evidence="2">The sequence shown here is derived from an EMBL/GenBank/DDBJ whole genome shotgun (WGS) entry which is preliminary data.</text>
</comment>
<name>A0ABD3PWD5_9STRA</name>
<gene>
    <name evidence="2" type="ORF">HJC23_013381</name>
</gene>
<keyword evidence="3" id="KW-1185">Reference proteome</keyword>
<dbReference type="EMBL" id="JABMIG020000105">
    <property type="protein sequence ID" value="KAL3792107.1"/>
    <property type="molecule type" value="Genomic_DNA"/>
</dbReference>
<evidence type="ECO:0000256" key="1">
    <source>
        <dbReference type="SAM" id="SignalP"/>
    </source>
</evidence>
<proteinExistence type="predicted"/>
<organism evidence="2 3">
    <name type="scientific">Cyclotella cryptica</name>
    <dbReference type="NCBI Taxonomy" id="29204"/>
    <lineage>
        <taxon>Eukaryota</taxon>
        <taxon>Sar</taxon>
        <taxon>Stramenopiles</taxon>
        <taxon>Ochrophyta</taxon>
        <taxon>Bacillariophyta</taxon>
        <taxon>Coscinodiscophyceae</taxon>
        <taxon>Thalassiosirophycidae</taxon>
        <taxon>Stephanodiscales</taxon>
        <taxon>Stephanodiscaceae</taxon>
        <taxon>Cyclotella</taxon>
    </lineage>
</organism>
<feature type="signal peptide" evidence="1">
    <location>
        <begin position="1"/>
        <end position="19"/>
    </location>
</feature>